<dbReference type="EMBL" id="CAESGF010000010">
    <property type="protein sequence ID" value="CAB4364081.1"/>
    <property type="molecule type" value="Genomic_DNA"/>
</dbReference>
<dbReference type="EMBL" id="CAFBMT010000011">
    <property type="protein sequence ID" value="CAB4939610.1"/>
    <property type="molecule type" value="Genomic_DNA"/>
</dbReference>
<gene>
    <name evidence="2" type="ORF">UFOPK2656_01760</name>
    <name evidence="3" type="ORF">UFOPK3099_00757</name>
    <name evidence="4" type="ORF">UFOPK3267_00090</name>
    <name evidence="5" type="ORF">UFOPK3651_02065</name>
    <name evidence="6" type="ORF">UFOPK3931_00103</name>
    <name evidence="1" type="ORF">UFOPK4189_01848</name>
</gene>
<name>A0A6J6A6M7_9ZZZZ</name>
<proteinExistence type="predicted"/>
<dbReference type="EMBL" id="CAFBOL010000001">
    <property type="protein sequence ID" value="CAB4970882.1"/>
    <property type="molecule type" value="Genomic_DNA"/>
</dbReference>
<evidence type="ECO:0000313" key="1">
    <source>
        <dbReference type="EMBL" id="CAB4364081.1"/>
    </source>
</evidence>
<evidence type="ECO:0000313" key="3">
    <source>
        <dbReference type="EMBL" id="CAB4811232.1"/>
    </source>
</evidence>
<protein>
    <submittedName>
        <fullName evidence="1">Unannotated protein</fullName>
    </submittedName>
</protein>
<evidence type="ECO:0000313" key="4">
    <source>
        <dbReference type="EMBL" id="CAB4846072.1"/>
    </source>
</evidence>
<evidence type="ECO:0000313" key="5">
    <source>
        <dbReference type="EMBL" id="CAB4939610.1"/>
    </source>
</evidence>
<reference evidence="1" key="1">
    <citation type="submission" date="2020-05" db="EMBL/GenBank/DDBJ databases">
        <authorList>
            <person name="Chiriac C."/>
            <person name="Salcher M."/>
            <person name="Ghai R."/>
            <person name="Kavagutti S V."/>
        </authorList>
    </citation>
    <scope>NUCLEOTIDE SEQUENCE</scope>
</reference>
<dbReference type="EMBL" id="CAEZYF010000010">
    <property type="protein sequence ID" value="CAB4725762.1"/>
    <property type="molecule type" value="Genomic_DNA"/>
</dbReference>
<evidence type="ECO:0000313" key="2">
    <source>
        <dbReference type="EMBL" id="CAB4725762.1"/>
    </source>
</evidence>
<dbReference type="EMBL" id="CAFBIY010000002">
    <property type="protein sequence ID" value="CAB4846072.1"/>
    <property type="molecule type" value="Genomic_DNA"/>
</dbReference>
<dbReference type="AlphaFoldDB" id="A0A6J6A6M7"/>
<accession>A0A6J6A6M7</accession>
<sequence length="251" mass="27887">MQAGTDQLEQRVDVRQVPAKMIYLANRHPRLTRAEFAERWRRHATIGGSLDPRIREVAALRYCLTNDPAGILPSATNEHDGVALLALRSLLSTPAMASLLVENEVAYADELRTFERPVEDFTLFTASELLVAGDETPVVVIDLVRRRPELAPNTYFRTDDEARETNLAESGLLELGLRRWVRNALVGTPARGFAYDAVHELWFDSLAAVADARTGLETYFGRLASTTDRRNSTLLVTTVIEQIGPDLPASS</sequence>
<organism evidence="1">
    <name type="scientific">freshwater metagenome</name>
    <dbReference type="NCBI Taxonomy" id="449393"/>
    <lineage>
        <taxon>unclassified sequences</taxon>
        <taxon>metagenomes</taxon>
        <taxon>ecological metagenomes</taxon>
    </lineage>
</organism>
<dbReference type="Gene3D" id="3.30.70.100">
    <property type="match status" value="2"/>
</dbReference>
<evidence type="ECO:0000313" key="6">
    <source>
        <dbReference type="EMBL" id="CAB4970882.1"/>
    </source>
</evidence>
<dbReference type="EMBL" id="CAFAAV010000042">
    <property type="protein sequence ID" value="CAB4811232.1"/>
    <property type="molecule type" value="Genomic_DNA"/>
</dbReference>